<organism evidence="6 7">
    <name type="scientific">Scylla paramamosain</name>
    <name type="common">Mud crab</name>
    <dbReference type="NCBI Taxonomy" id="85552"/>
    <lineage>
        <taxon>Eukaryota</taxon>
        <taxon>Metazoa</taxon>
        <taxon>Ecdysozoa</taxon>
        <taxon>Arthropoda</taxon>
        <taxon>Crustacea</taxon>
        <taxon>Multicrustacea</taxon>
        <taxon>Malacostraca</taxon>
        <taxon>Eumalacostraca</taxon>
        <taxon>Eucarida</taxon>
        <taxon>Decapoda</taxon>
        <taxon>Pleocyemata</taxon>
        <taxon>Brachyura</taxon>
        <taxon>Eubrachyura</taxon>
        <taxon>Portunoidea</taxon>
        <taxon>Portunidae</taxon>
        <taxon>Portuninae</taxon>
        <taxon>Scylla</taxon>
    </lineage>
</organism>
<evidence type="ECO:0000256" key="2">
    <source>
        <dbReference type="ARBA" id="ARBA00023043"/>
    </source>
</evidence>
<evidence type="ECO:0000313" key="7">
    <source>
        <dbReference type="Proteomes" id="UP001487740"/>
    </source>
</evidence>
<feature type="repeat" description="ANK" evidence="3">
    <location>
        <begin position="90"/>
        <end position="122"/>
    </location>
</feature>
<sequence>MASNQTDSSEEWFRKWMTHRPTQELVTAVAEGDEARVRSSLARGAHSEITVPTVAGMSGSLVCVAANKGHHHLLRCLLQAGLSIEGGGTTDTTPLMEAAVMGHTQTVKALLTLGANPLATDSEGRTALHYAALFGQQQCVAALTPVTPPTPVHLEALTPVHAASYHGHVEVLEQLAGAGWPLTARDSDGNTPLHLAAAGGSVTCQEWLEQRGGDPRVLNKAGHTPRDTELVTAVAEGDEARVRSSLAMGAHSEITVPTVAGMSRSLVCVAASKGHHRLLRCLLQAGLSIEGGGTTDRTPLMAAAGNGHTQTVKALLALGANPLATDSRGRTALHYAAARGQQQCVAALTPVTPPTPAHLEAVTPVHAASYRGHVEVLEQLAGAGWPLTARDSDGNTPLHLAAEGGSVTCQEWLEQRGGDPRVLNKAGHTPRDKELVIAVEKGDEARVRSSLARGAHSEITVPTVAGMSGSLVSVAASNGHHHLLRCLLQAGLSIEGGGTTDTTPLMEAAGKGHTQTVKALLTLGANPLVTDSKERMALHYAALRGQQQCVAALMPVTPPTPQHLEAYTPVHAASYHGHVEVLEQLAGAGWPLTARDSDGGTPLHYAAEGGSVTCLRWLVERGGDPRVQNKSGHTPLDMAVQFGRHEVETWLVKNGGAVVKNEDQRVKEVRIWRHMHENDHNTVLSFMIAGNEAHISFIPETYDGHVLNREGLTPLHAAALLGASSRVVEALLRRGVSPHVITPDNMTPADLARQEGHDPVIKGLQCHRCEQSAAPPQRLYQELLSAICLGDDVQAVSSLLCKGAPIEPLGGRSALRLAVTTDRARTVSLLLASGASLSATLLQEAWQSPNVTHRVLASLTSAYCCRLRVEQRRLVEVSRALVEGISNLLEDIEGSTPWLAAWRSGEDTDHATLSDLLAKAAAANCPVTAAFLQSAGAWPFFSQASGGSALHAALDAGHQTMAEALIRDLGGCPYVPDTHGRLPVHMMSDEERQRLEQRLFEEEQEKLKDLELLQKADREKAAARTALDVQKVLFDSHKNGEDKNVSAGDGRAALLLAARKGLLQLTHLLLREGRRPVDEVVDDTCGTTALHQAASHGQDGCVALLLNAGANTLHRDSYGQTPRLLAAMFGHTSTADLLAQQDVQDPPCRAGTTAKQVTRGFEAYLQLYEKHAHDPLTPFDRHNPDGVTRKLMKCIRVGKLQQEAQWLAVDLSEGEALQIHEAVMAELKVIMDNVSAADPTYRGDLRLAGSSRDGSKLYAPDEFDVNIVIHGDDVGVNVSKRRKEEALLKGRLQISVKTDNPNLKGNSFMANLYKKVHRCLAGHTLQDRRLSLVPPGLTSTQVGVALALAWQGREYPLLLVGVDLVPVLEVPWLEQISRPFLTPGDTTTIQLSNAADGSWRCSFALTEAKVLGTLSPAERQLQLMGKLLLSRLKAERWMPRHKKSFCTWFATREWNIPVPSGFCFKNAFLRWLEYRRRGERHHAKQLAAGRGGGPRQMAGTGVQTDVCRPRGIPRGPDNSKQLRLLWRGL</sequence>
<evidence type="ECO:0000313" key="6">
    <source>
        <dbReference type="EMBL" id="KAK8371853.1"/>
    </source>
</evidence>
<protein>
    <submittedName>
        <fullName evidence="6">Uncharacterized protein</fullName>
    </submittedName>
</protein>
<reference evidence="6 7" key="1">
    <citation type="submission" date="2023-03" db="EMBL/GenBank/DDBJ databases">
        <title>High-quality genome of Scylla paramamosain provides insights in environmental adaptation.</title>
        <authorList>
            <person name="Zhang L."/>
        </authorList>
    </citation>
    <scope>NUCLEOTIDE SEQUENCE [LARGE SCALE GENOMIC DNA]</scope>
    <source>
        <strain evidence="6">LZ_2023a</strain>
        <tissue evidence="6">Muscle</tissue>
    </source>
</reference>
<keyword evidence="1" id="KW-0677">Repeat</keyword>
<feature type="repeat" description="ANK" evidence="3">
    <location>
        <begin position="710"/>
        <end position="743"/>
    </location>
</feature>
<feature type="repeat" description="ANK" evidence="3">
    <location>
        <begin position="598"/>
        <end position="630"/>
    </location>
</feature>
<feature type="repeat" description="ANK" evidence="3">
    <location>
        <begin position="810"/>
        <end position="842"/>
    </location>
</feature>
<dbReference type="Pfam" id="PF13637">
    <property type="entry name" value="Ank_4"/>
    <property type="match status" value="2"/>
</dbReference>
<feature type="region of interest" description="Disordered" evidence="5">
    <location>
        <begin position="1483"/>
        <end position="1519"/>
    </location>
</feature>
<dbReference type="Proteomes" id="UP001487740">
    <property type="component" value="Unassembled WGS sequence"/>
</dbReference>
<dbReference type="Gene3D" id="3.30.460.90">
    <property type="match status" value="1"/>
</dbReference>
<feature type="repeat" description="ANK" evidence="3">
    <location>
        <begin position="360"/>
        <end position="392"/>
    </location>
</feature>
<feature type="repeat" description="ANK" evidence="3">
    <location>
        <begin position="155"/>
        <end position="187"/>
    </location>
</feature>
<dbReference type="InterPro" id="IPR036770">
    <property type="entry name" value="Ankyrin_rpt-contain_sf"/>
</dbReference>
<feature type="repeat" description="ANK" evidence="3">
    <location>
        <begin position="295"/>
        <end position="327"/>
    </location>
</feature>
<keyword evidence="7" id="KW-1185">Reference proteome</keyword>
<dbReference type="SUPFAM" id="SSF48403">
    <property type="entry name" value="Ankyrin repeat"/>
    <property type="match status" value="3"/>
</dbReference>
<evidence type="ECO:0000256" key="5">
    <source>
        <dbReference type="SAM" id="MobiDB-lite"/>
    </source>
</evidence>
<dbReference type="PROSITE" id="PS50297">
    <property type="entry name" value="ANK_REP_REGION"/>
    <property type="match status" value="11"/>
</dbReference>
<keyword evidence="2 3" id="KW-0040">ANK repeat</keyword>
<dbReference type="SMART" id="SM00248">
    <property type="entry name" value="ANK"/>
    <property type="match status" value="23"/>
</dbReference>
<name>A0AAW0S9Q7_SCYPA</name>
<feature type="repeat" description="ANK" evidence="3">
    <location>
        <begin position="1085"/>
        <end position="1117"/>
    </location>
</feature>
<feature type="repeat" description="ANK" evidence="3">
    <location>
        <begin position="565"/>
        <end position="597"/>
    </location>
</feature>
<dbReference type="Gene3D" id="1.25.40.20">
    <property type="entry name" value="Ankyrin repeat-containing domain"/>
    <property type="match status" value="9"/>
</dbReference>
<dbReference type="PANTHER" id="PTHR24198:SF165">
    <property type="entry name" value="ANKYRIN REPEAT-CONTAINING PROTEIN-RELATED"/>
    <property type="match status" value="1"/>
</dbReference>
<keyword evidence="4" id="KW-0175">Coiled coil</keyword>
<dbReference type="PROSITE" id="PS50088">
    <property type="entry name" value="ANK_REPEAT"/>
    <property type="match status" value="13"/>
</dbReference>
<gene>
    <name evidence="6" type="ORF">O3P69_011830</name>
</gene>
<feature type="repeat" description="ANK" evidence="3">
    <location>
        <begin position="393"/>
        <end position="425"/>
    </location>
</feature>
<dbReference type="Pfam" id="PF00023">
    <property type="entry name" value="Ank"/>
    <property type="match status" value="1"/>
</dbReference>
<feature type="coiled-coil region" evidence="4">
    <location>
        <begin position="985"/>
        <end position="1020"/>
    </location>
</feature>
<dbReference type="Pfam" id="PF12796">
    <property type="entry name" value="Ank_2"/>
    <property type="match status" value="5"/>
</dbReference>
<evidence type="ECO:0000256" key="4">
    <source>
        <dbReference type="SAM" id="Coils"/>
    </source>
</evidence>
<proteinExistence type="predicted"/>
<dbReference type="EMBL" id="JARAKH010006401">
    <property type="protein sequence ID" value="KAK8371853.1"/>
    <property type="molecule type" value="Genomic_DNA"/>
</dbReference>
<dbReference type="InterPro" id="IPR002110">
    <property type="entry name" value="Ankyrin_rpt"/>
</dbReference>
<feature type="repeat" description="ANK" evidence="3">
    <location>
        <begin position="500"/>
        <end position="532"/>
    </location>
</feature>
<comment type="caution">
    <text evidence="6">The sequence shown here is derived from an EMBL/GenBank/DDBJ whole genome shotgun (WGS) entry which is preliminary data.</text>
</comment>
<feature type="repeat" description="ANK" evidence="3">
    <location>
        <begin position="631"/>
        <end position="663"/>
    </location>
</feature>
<feature type="repeat" description="ANK" evidence="3">
    <location>
        <begin position="188"/>
        <end position="220"/>
    </location>
</feature>
<accession>A0AAW0S9Q7</accession>
<dbReference type="PANTHER" id="PTHR24198">
    <property type="entry name" value="ANKYRIN REPEAT AND PROTEIN KINASE DOMAIN-CONTAINING PROTEIN"/>
    <property type="match status" value="1"/>
</dbReference>
<evidence type="ECO:0000256" key="1">
    <source>
        <dbReference type="ARBA" id="ARBA00022737"/>
    </source>
</evidence>
<evidence type="ECO:0000256" key="3">
    <source>
        <dbReference type="PROSITE-ProRule" id="PRU00023"/>
    </source>
</evidence>